<dbReference type="SUPFAM" id="SSF56762">
    <property type="entry name" value="HydB/Nqo4-like"/>
    <property type="match status" value="1"/>
</dbReference>
<protein>
    <submittedName>
        <fullName evidence="1">Ferredoxin hydrogenase large subunit</fullName>
    </submittedName>
</protein>
<dbReference type="InterPro" id="IPR050867">
    <property type="entry name" value="NiFe/NiFeSe_hydrgnase_LSU"/>
</dbReference>
<dbReference type="AlphaFoldDB" id="N6XUB1"/>
<reference evidence="1 2" key="1">
    <citation type="submission" date="2012-09" db="EMBL/GenBank/DDBJ databases">
        <title>Draft Genome Sequences of 6 Strains from Genus Thauera.</title>
        <authorList>
            <person name="Liu B."/>
            <person name="Shapleigh J.P."/>
            <person name="Frostegard A.H."/>
        </authorList>
    </citation>
    <scope>NUCLEOTIDE SEQUENCE [LARGE SCALE GENOMIC DNA]</scope>
    <source>
        <strain evidence="1 2">B4P</strain>
    </source>
</reference>
<dbReference type="Gene3D" id="1.10.645.10">
    <property type="entry name" value="Cytochrome-c3 Hydrogenase, chain B"/>
    <property type="match status" value="1"/>
</dbReference>
<dbReference type="PANTHER" id="PTHR42958:SF4">
    <property type="entry name" value="HYDROGENASE EXPRESSION_FORMATION PROTEIN HUPK"/>
    <property type="match status" value="1"/>
</dbReference>
<dbReference type="Proteomes" id="UP000013047">
    <property type="component" value="Unassembled WGS sequence"/>
</dbReference>
<comment type="caution">
    <text evidence="1">The sequence shown here is derived from an EMBL/GenBank/DDBJ whole genome shotgun (WGS) entry which is preliminary data.</text>
</comment>
<dbReference type="InterPro" id="IPR029014">
    <property type="entry name" value="NiFe-Hase_large"/>
</dbReference>
<dbReference type="PANTHER" id="PTHR42958">
    <property type="entry name" value="HYDROGENASE-2 LARGE CHAIN"/>
    <property type="match status" value="1"/>
</dbReference>
<feature type="non-terminal residue" evidence="1">
    <location>
        <position position="1"/>
    </location>
</feature>
<dbReference type="EMBL" id="AMXF01000561">
    <property type="protein sequence ID" value="ENO85321.1"/>
    <property type="molecule type" value="Genomic_DNA"/>
</dbReference>
<evidence type="ECO:0000313" key="1">
    <source>
        <dbReference type="EMBL" id="ENO85321.1"/>
    </source>
</evidence>
<organism evidence="1 2">
    <name type="scientific">Thauera phenylacetica B4P</name>
    <dbReference type="NCBI Taxonomy" id="1234382"/>
    <lineage>
        <taxon>Bacteria</taxon>
        <taxon>Pseudomonadati</taxon>
        <taxon>Pseudomonadota</taxon>
        <taxon>Betaproteobacteria</taxon>
        <taxon>Rhodocyclales</taxon>
        <taxon>Zoogloeaceae</taxon>
        <taxon>Thauera</taxon>
    </lineage>
</organism>
<sequence>AAAAAALRAAMGLVPAPNGERAAALVLAAENLADHLTHFYLFFMPDFARAAYRGHAWHAAACARFKAVEGSATAEVLPARAAFLELTGTLAGKWPHTLALQPGGSTRAVAMNDKLRLLALLRRFRAFLETRLFADTLEAVAALDSEAALWRWCDARAPHEGDFRHFLAIARALGLASLGRGHDRFLSGGAYRLDDAPLFTAGLWRAGSAAVEAFDPAAIREDG</sequence>
<name>N6XUB1_9RHOO</name>
<keyword evidence="2" id="KW-1185">Reference proteome</keyword>
<evidence type="ECO:0000313" key="2">
    <source>
        <dbReference type="Proteomes" id="UP000013047"/>
    </source>
</evidence>
<gene>
    <name evidence="1" type="ORF">C667_24099</name>
</gene>
<accession>N6XUB1</accession>
<proteinExistence type="predicted"/>
<feature type="non-terminal residue" evidence="1">
    <location>
        <position position="223"/>
    </location>
</feature>